<dbReference type="STRING" id="1148509.SAMN05216222_5263"/>
<gene>
    <name evidence="3" type="ORF">SAMN05216222_5263</name>
</gene>
<dbReference type="EMBL" id="LT629762">
    <property type="protein sequence ID" value="SDT58664.1"/>
    <property type="molecule type" value="Genomic_DNA"/>
</dbReference>
<dbReference type="AlphaFoldDB" id="A0A1H2BKJ0"/>
<dbReference type="InterPro" id="IPR005545">
    <property type="entry name" value="YCII"/>
</dbReference>
<dbReference type="RefSeq" id="WP_092280721.1">
    <property type="nucleotide sequence ID" value="NZ_LT629762.1"/>
</dbReference>
<evidence type="ECO:0000259" key="2">
    <source>
        <dbReference type="Pfam" id="PF03795"/>
    </source>
</evidence>
<feature type="domain" description="YCII-related" evidence="2">
    <location>
        <begin position="33"/>
        <end position="101"/>
    </location>
</feature>
<dbReference type="Gene3D" id="3.30.70.1060">
    <property type="entry name" value="Dimeric alpha+beta barrel"/>
    <property type="match status" value="1"/>
</dbReference>
<proteinExistence type="inferred from homology"/>
<dbReference type="SUPFAM" id="SSF54909">
    <property type="entry name" value="Dimeric alpha+beta barrel"/>
    <property type="match status" value="1"/>
</dbReference>
<dbReference type="Pfam" id="PF03795">
    <property type="entry name" value="YCII"/>
    <property type="match status" value="1"/>
</dbReference>
<name>A0A1H2BKJ0_9PSED</name>
<evidence type="ECO:0000313" key="4">
    <source>
        <dbReference type="Proteomes" id="UP000198481"/>
    </source>
</evidence>
<evidence type="ECO:0000256" key="1">
    <source>
        <dbReference type="ARBA" id="ARBA00007689"/>
    </source>
</evidence>
<accession>A0A1H2BKJ0</accession>
<reference evidence="3 4" key="1">
    <citation type="submission" date="2016-10" db="EMBL/GenBank/DDBJ databases">
        <authorList>
            <person name="de Groot N.N."/>
        </authorList>
    </citation>
    <scope>NUCLEOTIDE SEQUENCE [LARGE SCALE GENOMIC DNA]</scope>
    <source>
        <strain evidence="3 4">LMG 26867</strain>
    </source>
</reference>
<protein>
    <submittedName>
        <fullName evidence="3">YCII-related domain-containing protein</fullName>
    </submittedName>
</protein>
<evidence type="ECO:0000313" key="3">
    <source>
        <dbReference type="EMBL" id="SDT58664.1"/>
    </source>
</evidence>
<dbReference type="Proteomes" id="UP000198481">
    <property type="component" value="Chromosome I"/>
</dbReference>
<organism evidence="3 4">
    <name type="scientific">Pseudomonas prosekii</name>
    <dbReference type="NCBI Taxonomy" id="1148509"/>
    <lineage>
        <taxon>Bacteria</taxon>
        <taxon>Pseudomonadati</taxon>
        <taxon>Pseudomonadota</taxon>
        <taxon>Gammaproteobacteria</taxon>
        <taxon>Pseudomonadales</taxon>
        <taxon>Pseudomonadaceae</taxon>
        <taxon>Pseudomonas</taxon>
    </lineage>
</organism>
<comment type="similarity">
    <text evidence="1">Belongs to the YciI family.</text>
</comment>
<dbReference type="InterPro" id="IPR011008">
    <property type="entry name" value="Dimeric_a/b-barrel"/>
</dbReference>
<sequence length="109" mass="11949">MIDENGPHYFVAFQSPGPNWVQGVKYNEQPGFMDHVGYMIEMQEKGLTVLSGPFMEKAGGLNGVLADGGMTIFKAADLEEAIKIGTDDPTVKSGLLNVEVKMMWVPFHT</sequence>